<dbReference type="GO" id="GO:0008235">
    <property type="term" value="F:metalloexopeptidase activity"/>
    <property type="evidence" value="ECO:0007669"/>
    <property type="project" value="InterPro"/>
</dbReference>
<dbReference type="SUPFAM" id="SSF53187">
    <property type="entry name" value="Zn-dependent exopeptidases"/>
    <property type="match status" value="1"/>
</dbReference>
<dbReference type="InterPro" id="IPR007484">
    <property type="entry name" value="Peptidase_M28"/>
</dbReference>
<dbReference type="PANTHER" id="PTHR12147:SF56">
    <property type="entry name" value="AMINOPEPTIDASE YDR415C-RELATED"/>
    <property type="match status" value="1"/>
</dbReference>
<dbReference type="AlphaFoldDB" id="A0A6M0S230"/>
<dbReference type="InterPro" id="IPR013424">
    <property type="entry name" value="Ice-binding_C"/>
</dbReference>
<evidence type="ECO:0000256" key="6">
    <source>
        <dbReference type="ARBA" id="ARBA00022833"/>
    </source>
</evidence>
<evidence type="ECO:0000256" key="1">
    <source>
        <dbReference type="ARBA" id="ARBA00022438"/>
    </source>
</evidence>
<comment type="caution">
    <text evidence="8">The sequence shown here is derived from an EMBL/GenBank/DDBJ whole genome shotgun (WGS) entry which is preliminary data.</text>
</comment>
<dbReference type="Pfam" id="PF04389">
    <property type="entry name" value="Peptidase_M28"/>
    <property type="match status" value="1"/>
</dbReference>
<keyword evidence="6" id="KW-0862">Zinc</keyword>
<reference evidence="8 9" key="1">
    <citation type="journal article" date="2020" name="Microb. Ecol.">
        <title>Ecogenomics of the Marine Benthic Filamentous Cyanobacterium Adonisia.</title>
        <authorList>
            <person name="Walter J.M."/>
            <person name="Coutinho F.H."/>
            <person name="Leomil L."/>
            <person name="Hargreaves P.I."/>
            <person name="Campeao M.E."/>
            <person name="Vieira V.V."/>
            <person name="Silva B.S."/>
            <person name="Fistarol G.O."/>
            <person name="Salomon P.S."/>
            <person name="Sawabe T."/>
            <person name="Mino S."/>
            <person name="Hosokawa M."/>
            <person name="Miyashita H."/>
            <person name="Maruyama F."/>
            <person name="van Verk M.C."/>
            <person name="Dutilh B.E."/>
            <person name="Thompson C.C."/>
            <person name="Thompson F.L."/>
        </authorList>
    </citation>
    <scope>NUCLEOTIDE SEQUENCE [LARGE SCALE GENOMIC DNA]</scope>
    <source>
        <strain evidence="8 9">CCMR0082</strain>
    </source>
</reference>
<evidence type="ECO:0000313" key="9">
    <source>
        <dbReference type="Proteomes" id="UP000473574"/>
    </source>
</evidence>
<evidence type="ECO:0000256" key="4">
    <source>
        <dbReference type="ARBA" id="ARBA00022729"/>
    </source>
</evidence>
<dbReference type="GO" id="GO:0006508">
    <property type="term" value="P:proteolysis"/>
    <property type="evidence" value="ECO:0007669"/>
    <property type="project" value="UniProtKB-KW"/>
</dbReference>
<sequence length="379" mass="41534">MAQINVQQSSQPPLKVSIVSIKIEKTAFSWILLGIAAQPFLSSSVQAASFGFGETAVETINYLAENLKGRSVGTQKEAETVDYLVQQLKGFGYKPTLQPFTYEWQGETLTSYNILAERTGTSGQQILLGAHYDNAPSSATLDRTNLEGVNDNASGVGVLLELAQRLEPETNNTIKFIFFGAEEIGLVGSSFYADSLSKQEIDDTLLMANLDSLIVGDKMYFNAGRGATEKPSWFKYRDLALEIAAENGIAAESNPGFNAFYPKGTGCCSDLESFDFLMPVLAAEATNWDIGDQDGFTQTSDPRVPNGRTWHDPATDNRKFINTIFPGLIEERTRNYTLIFDEFIDRVDAESVPEPMSLLGFATLGVGGFLLKRRKETGS</sequence>
<dbReference type="Gene3D" id="3.40.630.10">
    <property type="entry name" value="Zn peptidases"/>
    <property type="match status" value="1"/>
</dbReference>
<evidence type="ECO:0000256" key="3">
    <source>
        <dbReference type="ARBA" id="ARBA00022723"/>
    </source>
</evidence>
<dbReference type="GO" id="GO:0004177">
    <property type="term" value="F:aminopeptidase activity"/>
    <property type="evidence" value="ECO:0007669"/>
    <property type="project" value="UniProtKB-KW"/>
</dbReference>
<keyword evidence="4" id="KW-0732">Signal</keyword>
<keyword evidence="3" id="KW-0479">Metal-binding</keyword>
<dbReference type="NCBIfam" id="TIGR02595">
    <property type="entry name" value="PEP_CTERM"/>
    <property type="match status" value="1"/>
</dbReference>
<evidence type="ECO:0000313" key="8">
    <source>
        <dbReference type="EMBL" id="NEZ62153.1"/>
    </source>
</evidence>
<gene>
    <name evidence="8" type="ORF">D0962_05075</name>
</gene>
<dbReference type="GO" id="GO:0046872">
    <property type="term" value="F:metal ion binding"/>
    <property type="evidence" value="ECO:0007669"/>
    <property type="project" value="UniProtKB-KW"/>
</dbReference>
<keyword evidence="5" id="KW-0378">Hydrolase</keyword>
<dbReference type="InterPro" id="IPR045175">
    <property type="entry name" value="M28_fam"/>
</dbReference>
<evidence type="ECO:0000259" key="7">
    <source>
        <dbReference type="Pfam" id="PF04389"/>
    </source>
</evidence>
<feature type="domain" description="Peptidase M28" evidence="7">
    <location>
        <begin position="113"/>
        <end position="314"/>
    </location>
</feature>
<protein>
    <submittedName>
        <fullName evidence="8">M28 family peptidase</fullName>
    </submittedName>
</protein>
<name>A0A6M0S230_9CYAN</name>
<proteinExistence type="predicted"/>
<keyword evidence="2" id="KW-0645">Protease</keyword>
<dbReference type="PANTHER" id="PTHR12147">
    <property type="entry name" value="METALLOPEPTIDASE M28 FAMILY MEMBER"/>
    <property type="match status" value="1"/>
</dbReference>
<accession>A0A6M0S230</accession>
<dbReference type="Proteomes" id="UP000473574">
    <property type="component" value="Unassembled WGS sequence"/>
</dbReference>
<organism evidence="8 9">
    <name type="scientific">Adonisia turfae CCMR0082</name>
    <dbReference type="NCBI Taxonomy" id="2304604"/>
    <lineage>
        <taxon>Bacteria</taxon>
        <taxon>Bacillati</taxon>
        <taxon>Cyanobacteriota</taxon>
        <taxon>Adonisia</taxon>
        <taxon>Adonisia turfae</taxon>
    </lineage>
</organism>
<dbReference type="EMBL" id="QZCE01000001">
    <property type="protein sequence ID" value="NEZ62153.1"/>
    <property type="molecule type" value="Genomic_DNA"/>
</dbReference>
<keyword evidence="1" id="KW-0031">Aminopeptidase</keyword>
<evidence type="ECO:0000256" key="2">
    <source>
        <dbReference type="ARBA" id="ARBA00022670"/>
    </source>
</evidence>
<evidence type="ECO:0000256" key="5">
    <source>
        <dbReference type="ARBA" id="ARBA00022801"/>
    </source>
</evidence>